<dbReference type="GO" id="GO:0016020">
    <property type="term" value="C:membrane"/>
    <property type="evidence" value="ECO:0007669"/>
    <property type="project" value="UniProtKB-SubCell"/>
</dbReference>
<organism evidence="9 10">
    <name type="scientific">Apostasia shenzhenica</name>
    <dbReference type="NCBI Taxonomy" id="1088818"/>
    <lineage>
        <taxon>Eukaryota</taxon>
        <taxon>Viridiplantae</taxon>
        <taxon>Streptophyta</taxon>
        <taxon>Embryophyta</taxon>
        <taxon>Tracheophyta</taxon>
        <taxon>Spermatophyta</taxon>
        <taxon>Magnoliopsida</taxon>
        <taxon>Liliopsida</taxon>
        <taxon>Asparagales</taxon>
        <taxon>Orchidaceae</taxon>
        <taxon>Apostasioideae</taxon>
        <taxon>Apostasia</taxon>
    </lineage>
</organism>
<comment type="function">
    <text evidence="1">May function as sodium-coupled metabolite transporter across the chloroplast envelope.</text>
</comment>
<dbReference type="PANTHER" id="PTHR10361:SF66">
    <property type="entry name" value="OS12G0170300 PROTEIN"/>
    <property type="match status" value="1"/>
</dbReference>
<keyword evidence="10" id="KW-1185">Reference proteome</keyword>
<evidence type="ECO:0000256" key="6">
    <source>
        <dbReference type="ARBA" id="ARBA00022989"/>
    </source>
</evidence>
<evidence type="ECO:0000256" key="8">
    <source>
        <dbReference type="SAM" id="Phobius"/>
    </source>
</evidence>
<accession>A0A2I0B3Z2</accession>
<evidence type="ECO:0000256" key="3">
    <source>
        <dbReference type="ARBA" id="ARBA00004141"/>
    </source>
</evidence>
<keyword evidence="9" id="KW-0670">Pyruvate</keyword>
<protein>
    <submittedName>
        <fullName evidence="9">Sodium/pyruvate cotransporter BASS2, chloroplastic</fullName>
    </submittedName>
</protein>
<evidence type="ECO:0000313" key="10">
    <source>
        <dbReference type="Proteomes" id="UP000236161"/>
    </source>
</evidence>
<name>A0A2I0B3Z2_9ASPA</name>
<dbReference type="InterPro" id="IPR038770">
    <property type="entry name" value="Na+/solute_symporter_sf"/>
</dbReference>
<dbReference type="AlphaFoldDB" id="A0A2I0B3Z2"/>
<dbReference type="Pfam" id="PF01758">
    <property type="entry name" value="SBF"/>
    <property type="match status" value="1"/>
</dbReference>
<dbReference type="EMBL" id="KZ451917">
    <property type="protein sequence ID" value="PKA62510.1"/>
    <property type="molecule type" value="Genomic_DNA"/>
</dbReference>
<dbReference type="Proteomes" id="UP000236161">
    <property type="component" value="Unassembled WGS sequence"/>
</dbReference>
<dbReference type="InterPro" id="IPR002657">
    <property type="entry name" value="BilAc:Na_symport/Acr3"/>
</dbReference>
<evidence type="ECO:0000256" key="7">
    <source>
        <dbReference type="ARBA" id="ARBA00023136"/>
    </source>
</evidence>
<feature type="transmembrane region" description="Helical" evidence="8">
    <location>
        <begin position="21"/>
        <end position="42"/>
    </location>
</feature>
<comment type="similarity">
    <text evidence="4">Belongs to the bile acid:sodium symporter (BASS) (TC 2.A.28) family.</text>
</comment>
<reference evidence="9 10" key="1">
    <citation type="journal article" date="2017" name="Nature">
        <title>The Apostasia genome and the evolution of orchids.</title>
        <authorList>
            <person name="Zhang G.Q."/>
            <person name="Liu K.W."/>
            <person name="Li Z."/>
            <person name="Lohaus R."/>
            <person name="Hsiao Y.Y."/>
            <person name="Niu S.C."/>
            <person name="Wang J.Y."/>
            <person name="Lin Y.C."/>
            <person name="Xu Q."/>
            <person name="Chen L.J."/>
            <person name="Yoshida K."/>
            <person name="Fujiwara S."/>
            <person name="Wang Z.W."/>
            <person name="Zhang Y.Q."/>
            <person name="Mitsuda N."/>
            <person name="Wang M."/>
            <person name="Liu G.H."/>
            <person name="Pecoraro L."/>
            <person name="Huang H.X."/>
            <person name="Xiao X.J."/>
            <person name="Lin M."/>
            <person name="Wu X.Y."/>
            <person name="Wu W.L."/>
            <person name="Chen Y.Y."/>
            <person name="Chang S.B."/>
            <person name="Sakamoto S."/>
            <person name="Ohme-Takagi M."/>
            <person name="Yagi M."/>
            <person name="Zeng S.J."/>
            <person name="Shen C.Y."/>
            <person name="Yeh C.M."/>
            <person name="Luo Y.B."/>
            <person name="Tsai W.C."/>
            <person name="Van de Peer Y."/>
            <person name="Liu Z.J."/>
        </authorList>
    </citation>
    <scope>NUCLEOTIDE SEQUENCE [LARGE SCALE GENOMIC DNA]</scope>
    <source>
        <strain evidence="10">cv. Shenzhen</strain>
        <tissue evidence="9">Stem</tissue>
    </source>
</reference>
<gene>
    <name evidence="9" type="primary">BASS2</name>
    <name evidence="9" type="ORF">AXF42_Ash009397</name>
</gene>
<evidence type="ECO:0000256" key="5">
    <source>
        <dbReference type="ARBA" id="ARBA00022692"/>
    </source>
</evidence>
<evidence type="ECO:0000256" key="1">
    <source>
        <dbReference type="ARBA" id="ARBA00003198"/>
    </source>
</evidence>
<evidence type="ECO:0000256" key="2">
    <source>
        <dbReference type="ARBA" id="ARBA00004119"/>
    </source>
</evidence>
<dbReference type="Gene3D" id="1.20.1530.20">
    <property type="match status" value="2"/>
</dbReference>
<keyword evidence="5 8" id="KW-0812">Transmembrane</keyword>
<evidence type="ECO:0000256" key="4">
    <source>
        <dbReference type="ARBA" id="ARBA00006528"/>
    </source>
</evidence>
<sequence length="113" mass="12114">MLAMGLTLELKEFLGVFKQRLFAILFGCLAQYTIMPAFGAIVSKALGLQASLSVGDVDRSRRRAIIHSDDCLHTLAAVLFTPLLTKILAGAYIPVDAAKLSISTLQVVVAPIL</sequence>
<dbReference type="PANTHER" id="PTHR10361">
    <property type="entry name" value="SODIUM-BILE ACID COTRANSPORTER"/>
    <property type="match status" value="1"/>
</dbReference>
<dbReference type="OrthoDB" id="203097at2759"/>
<evidence type="ECO:0000313" key="9">
    <source>
        <dbReference type="EMBL" id="PKA62510.1"/>
    </source>
</evidence>
<comment type="subcellular location">
    <subcellularLocation>
        <location evidence="3">Membrane</location>
        <topology evidence="3">Multi-pass membrane protein</topology>
    </subcellularLocation>
    <subcellularLocation>
        <location evidence="2">Plastid</location>
        <location evidence="2">Chloroplast envelope</location>
    </subcellularLocation>
</comment>
<dbReference type="STRING" id="1088818.A0A2I0B3Z2"/>
<dbReference type="InterPro" id="IPR004710">
    <property type="entry name" value="Bilac:Na_transpt"/>
</dbReference>
<proteinExistence type="inferred from homology"/>
<keyword evidence="6 8" id="KW-1133">Transmembrane helix</keyword>
<keyword evidence="7 8" id="KW-0472">Membrane</keyword>
<dbReference type="GO" id="GO:0009941">
    <property type="term" value="C:chloroplast envelope"/>
    <property type="evidence" value="ECO:0007669"/>
    <property type="project" value="UniProtKB-SubCell"/>
</dbReference>